<dbReference type="PANTHER" id="PTHR45228">
    <property type="entry name" value="CYCLIC DI-GMP PHOSPHODIESTERASE TM_0186-RELATED"/>
    <property type="match status" value="1"/>
</dbReference>
<feature type="domain" description="HD-GYP" evidence="2">
    <location>
        <begin position="178"/>
        <end position="376"/>
    </location>
</feature>
<evidence type="ECO:0000313" key="4">
    <source>
        <dbReference type="Proteomes" id="UP000240509"/>
    </source>
</evidence>
<dbReference type="Pfam" id="PF13487">
    <property type="entry name" value="HD_5"/>
    <property type="match status" value="1"/>
</dbReference>
<name>A0A2T4U947_9BACI</name>
<dbReference type="CDD" id="cd00077">
    <property type="entry name" value="HDc"/>
    <property type="match status" value="1"/>
</dbReference>
<reference evidence="3 4" key="1">
    <citation type="submission" date="2018-03" db="EMBL/GenBank/DDBJ databases">
        <title>Alkalicoccus saliphilus sp. nov., isolated from a mineral pool.</title>
        <authorList>
            <person name="Zhao B."/>
        </authorList>
    </citation>
    <scope>NUCLEOTIDE SEQUENCE [LARGE SCALE GENOMIC DNA]</scope>
    <source>
        <strain evidence="3 4">6AG</strain>
    </source>
</reference>
<keyword evidence="1" id="KW-0812">Transmembrane</keyword>
<dbReference type="PROSITE" id="PS51832">
    <property type="entry name" value="HD_GYP"/>
    <property type="match status" value="1"/>
</dbReference>
<gene>
    <name evidence="3" type="ORF">C6Y45_02835</name>
</gene>
<dbReference type="InterPro" id="IPR003607">
    <property type="entry name" value="HD/PDEase_dom"/>
</dbReference>
<feature type="transmembrane region" description="Helical" evidence="1">
    <location>
        <begin position="12"/>
        <end position="30"/>
    </location>
</feature>
<dbReference type="EMBL" id="PZJJ01000003">
    <property type="protein sequence ID" value="PTL39934.1"/>
    <property type="molecule type" value="Genomic_DNA"/>
</dbReference>
<dbReference type="AlphaFoldDB" id="A0A2T4U947"/>
<keyword evidence="1" id="KW-1133">Transmembrane helix</keyword>
<dbReference type="Gene3D" id="1.10.3210.10">
    <property type="entry name" value="Hypothetical protein af1432"/>
    <property type="match status" value="1"/>
</dbReference>
<accession>A0A2T4U947</accession>
<comment type="caution">
    <text evidence="3">The sequence shown here is derived from an EMBL/GenBank/DDBJ whole genome shotgun (WGS) entry which is preliminary data.</text>
</comment>
<evidence type="ECO:0000259" key="2">
    <source>
        <dbReference type="PROSITE" id="PS51832"/>
    </source>
</evidence>
<evidence type="ECO:0000313" key="3">
    <source>
        <dbReference type="EMBL" id="PTL39934.1"/>
    </source>
</evidence>
<keyword evidence="1" id="KW-0472">Membrane</keyword>
<feature type="transmembrane region" description="Helical" evidence="1">
    <location>
        <begin position="145"/>
        <end position="164"/>
    </location>
</feature>
<protein>
    <recommendedName>
        <fullName evidence="2">HD-GYP domain-containing protein</fullName>
    </recommendedName>
</protein>
<dbReference type="Proteomes" id="UP000240509">
    <property type="component" value="Unassembled WGS sequence"/>
</dbReference>
<dbReference type="InterPro" id="IPR052020">
    <property type="entry name" value="Cyclic_di-GMP/3'3'-cGAMP_PDE"/>
</dbReference>
<keyword evidence="4" id="KW-1185">Reference proteome</keyword>
<dbReference type="InterPro" id="IPR037522">
    <property type="entry name" value="HD_GYP_dom"/>
</dbReference>
<feature type="transmembrane region" description="Helical" evidence="1">
    <location>
        <begin position="72"/>
        <end position="91"/>
    </location>
</feature>
<feature type="transmembrane region" description="Helical" evidence="1">
    <location>
        <begin position="98"/>
        <end position="125"/>
    </location>
</feature>
<evidence type="ECO:0000256" key="1">
    <source>
        <dbReference type="SAM" id="Phobius"/>
    </source>
</evidence>
<feature type="transmembrane region" description="Helical" evidence="1">
    <location>
        <begin position="42"/>
        <end position="60"/>
    </location>
</feature>
<dbReference type="SUPFAM" id="SSF109604">
    <property type="entry name" value="HD-domain/PDEase-like"/>
    <property type="match status" value="1"/>
</dbReference>
<organism evidence="3 4">
    <name type="scientific">Alkalicoccus saliphilus</name>
    <dbReference type="NCBI Taxonomy" id="200989"/>
    <lineage>
        <taxon>Bacteria</taxon>
        <taxon>Bacillati</taxon>
        <taxon>Bacillota</taxon>
        <taxon>Bacilli</taxon>
        <taxon>Bacillales</taxon>
        <taxon>Bacillaceae</taxon>
        <taxon>Alkalicoccus</taxon>
    </lineage>
</organism>
<sequence length="383" mass="43418">MLDIEKVTLREGTIFWAAVTTTAAAFLLLAERWFMEGAAEQAAAASAVFVGACWTVYGIYRLVSRYSKYSMHMYAPALAAFFLLLILINPFSGENIHIYMLLFPPALALGVTLLLYSVWTGIFLMAYTACIVSSPGFQEAAGESLLTYFLLPGLSVFIGGLIVIHLRSLLQKFHTDIIYEKNAYLLQVFRTLIPTVEARTQIKKNEIDDMSILMSRTEKYMEKPLFEKWEIELISMAHYVSRIQLPDYLYEKKGELSKYEQRTVQEHCRFAADLIPQDEEMKRIKQTLEQHHERKDGSGYPHGLQGKAITPGAQLLGLTESYLSLTQDRIYRGAFSPEDAAAKLEEEAESLFEKNLVDAFLQCLKTEKYLQSSGENQNSTGNF</sequence>
<dbReference type="PANTHER" id="PTHR45228:SF1">
    <property type="entry name" value="CYCLIC DI-GMP PHOSPHODIESTERASE TM_0186"/>
    <property type="match status" value="1"/>
</dbReference>
<dbReference type="RefSeq" id="WP_107583521.1">
    <property type="nucleotide sequence ID" value="NZ_PZJJ01000003.1"/>
</dbReference>
<dbReference type="OrthoDB" id="9759601at2"/>
<proteinExistence type="predicted"/>